<keyword evidence="2" id="KW-0444">Lipid biosynthesis</keyword>
<gene>
    <name evidence="12" type="ORF">F0357_10430</name>
</gene>
<feature type="domain" description="Peptidase S50" evidence="11">
    <location>
        <begin position="1"/>
        <end position="27"/>
    </location>
</feature>
<dbReference type="SUPFAM" id="SSF55729">
    <property type="entry name" value="Acyl-CoA N-acyltransferases (Nat)"/>
    <property type="match status" value="1"/>
</dbReference>
<evidence type="ECO:0000256" key="9">
    <source>
        <dbReference type="ARBA" id="ARBA00045724"/>
    </source>
</evidence>
<evidence type="ECO:0000256" key="7">
    <source>
        <dbReference type="ARBA" id="ARBA00039058"/>
    </source>
</evidence>
<evidence type="ECO:0000259" key="11">
    <source>
        <dbReference type="PROSITE" id="PS51548"/>
    </source>
</evidence>
<comment type="pathway">
    <text evidence="1">Lipid metabolism.</text>
</comment>
<name>A0A6A7Y3V1_9HYPH</name>
<evidence type="ECO:0000313" key="12">
    <source>
        <dbReference type="EMBL" id="MQT13057.1"/>
    </source>
</evidence>
<organism evidence="12 13">
    <name type="scientific">Segnochrobactrum spirostomi</name>
    <dbReference type="NCBI Taxonomy" id="2608987"/>
    <lineage>
        <taxon>Bacteria</taxon>
        <taxon>Pseudomonadati</taxon>
        <taxon>Pseudomonadota</taxon>
        <taxon>Alphaproteobacteria</taxon>
        <taxon>Hyphomicrobiales</taxon>
        <taxon>Segnochrobactraceae</taxon>
        <taxon>Segnochrobactrum</taxon>
    </lineage>
</organism>
<dbReference type="GO" id="GO:0043810">
    <property type="term" value="F:ornithine-acyl [acyl carrier protein] N-acyltransferase activity"/>
    <property type="evidence" value="ECO:0007669"/>
    <property type="project" value="UniProtKB-EC"/>
</dbReference>
<sequence length="305" mass="34295">MPRRADHGTGAGLRRFNALPGLRLPGTRLLPLDPEAPTLGRLGDLEVRLARTKGEIRRSQSVRYHVFYDEMSAIADAVTKTTRRDSDAFDAICDHMLVLDHAAAPKPFRRKKPQVVGTYRLLRQEIAERHGGFYTASEYDIAPIIQSHPGHSFLELGRSCVLAPYRSKRTVELLWHGVWAYTLQHRVDALIGVASLEGTDPDALATPLSFLHHHCRAPDEWRVRALESRYVEMNRMAKDTIDTRAALHALPPLIKGYLRIGAYIGDGAVVDRQFGTTDVFIVLPVDRINTRYINYYGADASRYAS</sequence>
<dbReference type="PANTHER" id="PTHR37323:SF1">
    <property type="entry name" value="L-ORNITHINE N(ALPHA)-ACYLTRANSFERASE"/>
    <property type="match status" value="1"/>
</dbReference>
<comment type="caution">
    <text evidence="12">The sequence shown here is derived from an EMBL/GenBank/DDBJ whole genome shotgun (WGS) entry which is preliminary data.</text>
</comment>
<dbReference type="GO" id="GO:0006629">
    <property type="term" value="P:lipid metabolic process"/>
    <property type="evidence" value="ECO:0007669"/>
    <property type="project" value="UniProtKB-KW"/>
</dbReference>
<dbReference type="RefSeq" id="WP_153486641.1">
    <property type="nucleotide sequence ID" value="NZ_VWNA01000001.1"/>
</dbReference>
<keyword evidence="3 12" id="KW-0808">Transferase</keyword>
<dbReference type="EC" id="2.3.2.30" evidence="7"/>
<evidence type="ECO:0000256" key="8">
    <source>
        <dbReference type="ARBA" id="ARBA00039866"/>
    </source>
</evidence>
<comment type="function">
    <text evidence="9">Catalyzes the first step in the biosynthesis of ornithine lipids, which are phosphorus-free membrane lipids. Catalyzes the 3-hydroxyacyl-acyl carrier protein-dependent acylation of ornithine to form lyso-ornithine lipid (LOL).</text>
</comment>
<comment type="catalytic activity">
    <reaction evidence="10">
        <text>a (3R)-hydroxyacyl-[ACP] + L-ornithine = a lyso-ornithine lipid + holo-[ACP] + H(+)</text>
        <dbReference type="Rhea" id="RHEA:20633"/>
        <dbReference type="Rhea" id="RHEA-COMP:9685"/>
        <dbReference type="Rhea" id="RHEA-COMP:9945"/>
        <dbReference type="ChEBI" id="CHEBI:15378"/>
        <dbReference type="ChEBI" id="CHEBI:46911"/>
        <dbReference type="ChEBI" id="CHEBI:64479"/>
        <dbReference type="ChEBI" id="CHEBI:78827"/>
        <dbReference type="ChEBI" id="CHEBI:138482"/>
        <dbReference type="EC" id="2.3.2.30"/>
    </reaction>
    <physiologicalReaction direction="left-to-right" evidence="10">
        <dbReference type="Rhea" id="RHEA:20634"/>
    </physiologicalReaction>
</comment>
<evidence type="ECO:0000256" key="4">
    <source>
        <dbReference type="ARBA" id="ARBA00023098"/>
    </source>
</evidence>
<evidence type="ECO:0000313" key="13">
    <source>
        <dbReference type="Proteomes" id="UP000332515"/>
    </source>
</evidence>
<dbReference type="Gene3D" id="3.40.630.30">
    <property type="match status" value="1"/>
</dbReference>
<dbReference type="InterPro" id="IPR025775">
    <property type="entry name" value="Birna_VP4_Prtase_dom"/>
</dbReference>
<reference evidence="12 13" key="1">
    <citation type="submission" date="2019-09" db="EMBL/GenBank/DDBJ databases">
        <title>Segnochrobactrum spirostomi gen. nov., sp. nov., isolated from the ciliate Spirostomum cf. yagiui and description of a novel family, Segnochrobactraceae fam. nov. within the order Rhizobiales of the class Alphaproteobacteria.</title>
        <authorList>
            <person name="Akter S."/>
            <person name="Shazib S.U.A."/>
            <person name="Shin M.K."/>
        </authorList>
    </citation>
    <scope>NUCLEOTIDE SEQUENCE [LARGE SCALE GENOMIC DNA]</scope>
    <source>
        <strain evidence="12 13">Sp-1</strain>
    </source>
</reference>
<evidence type="ECO:0000256" key="2">
    <source>
        <dbReference type="ARBA" id="ARBA00022516"/>
    </source>
</evidence>
<evidence type="ECO:0000256" key="3">
    <source>
        <dbReference type="ARBA" id="ARBA00022679"/>
    </source>
</evidence>
<evidence type="ECO:0000256" key="6">
    <source>
        <dbReference type="ARBA" id="ARBA00038095"/>
    </source>
</evidence>
<keyword evidence="5" id="KW-0012">Acyltransferase</keyword>
<dbReference type="Proteomes" id="UP000332515">
    <property type="component" value="Unassembled WGS sequence"/>
</dbReference>
<keyword evidence="13" id="KW-1185">Reference proteome</keyword>
<proteinExistence type="inferred from homology"/>
<dbReference type="InterPro" id="IPR016181">
    <property type="entry name" value="Acyl_CoA_acyltransferase"/>
</dbReference>
<protein>
    <recommendedName>
        <fullName evidence="8">L-ornithine N(alpha)-acyltransferase</fullName>
        <ecNumber evidence="7">2.3.2.30</ecNumber>
    </recommendedName>
</protein>
<evidence type="ECO:0000256" key="1">
    <source>
        <dbReference type="ARBA" id="ARBA00005189"/>
    </source>
</evidence>
<dbReference type="PROSITE" id="PS51548">
    <property type="entry name" value="BIRNAVIRUS_VP4_PRO"/>
    <property type="match status" value="1"/>
</dbReference>
<dbReference type="Pfam" id="PF13444">
    <property type="entry name" value="Acetyltransf_5"/>
    <property type="match status" value="1"/>
</dbReference>
<evidence type="ECO:0000256" key="5">
    <source>
        <dbReference type="ARBA" id="ARBA00023315"/>
    </source>
</evidence>
<accession>A0A6A7Y3V1</accession>
<evidence type="ECO:0000256" key="10">
    <source>
        <dbReference type="ARBA" id="ARBA00047785"/>
    </source>
</evidence>
<dbReference type="EMBL" id="VWNA01000001">
    <property type="protein sequence ID" value="MQT13057.1"/>
    <property type="molecule type" value="Genomic_DNA"/>
</dbReference>
<dbReference type="InterPro" id="IPR052351">
    <property type="entry name" value="Ornithine_N-alpha-AT"/>
</dbReference>
<dbReference type="AlphaFoldDB" id="A0A6A7Y3V1"/>
<dbReference type="PANTHER" id="PTHR37323">
    <property type="entry name" value="GCN5-RELATED N-ACETYLTRANSFERASE"/>
    <property type="match status" value="1"/>
</dbReference>
<comment type="similarity">
    <text evidence="6">Belongs to the acetyltransferase family. OlsB subfamily.</text>
</comment>
<keyword evidence="4" id="KW-0443">Lipid metabolism</keyword>